<feature type="compositionally biased region" description="Basic residues" evidence="1">
    <location>
        <begin position="252"/>
        <end position="270"/>
    </location>
</feature>
<evidence type="ECO:0000313" key="2">
    <source>
        <dbReference type="Proteomes" id="UP001652600"/>
    </source>
</evidence>
<dbReference type="GeneID" id="103496610"/>
<gene>
    <name evidence="3" type="primary">LOC103496610</name>
</gene>
<accession>A0ABM3KLW1</accession>
<feature type="compositionally biased region" description="Basic and acidic residues" evidence="1">
    <location>
        <begin position="241"/>
        <end position="251"/>
    </location>
</feature>
<evidence type="ECO:0000313" key="3">
    <source>
        <dbReference type="RefSeq" id="XP_050938746.1"/>
    </source>
</evidence>
<dbReference type="PANTHER" id="PTHR33257">
    <property type="entry name" value="OS05G0165500 PROTEIN"/>
    <property type="match status" value="1"/>
</dbReference>
<sequence>MQTQNYDQISQKSSQITKHEDRFFTRALSKELNSTTNSSFRVYYGGATGAIPFRWESRPGTPKHTFSDTSIPPLTPPPSYFSSSHSTSKASSKPTLLSSIFPRLTPRKSRTFPSFSSSSGSSSSSSSLASWSSSFSSSSSSPSPFVRPKFFKRRRHFSDIPSLPFEYTFDDKDGDEVVAGSTAPNSPTSILCFGGGSSGRASLFGGCYQLVSVKKALLSIVGHGSASRAYRIGLESGSTEKPNENKTEMKANKKKGRVRKLPCGCRKLRN</sequence>
<dbReference type="PANTHER" id="PTHR33257:SF58">
    <property type="entry name" value="REJ DOMAIN-CONTAINING PROTEIN"/>
    <property type="match status" value="1"/>
</dbReference>
<feature type="region of interest" description="Disordered" evidence="1">
    <location>
        <begin position="54"/>
        <end position="94"/>
    </location>
</feature>
<dbReference type="Proteomes" id="UP001652600">
    <property type="component" value="Chromosome 3"/>
</dbReference>
<protein>
    <submittedName>
        <fullName evidence="3">Uncharacterized protein LOC103496610 isoform X1</fullName>
    </submittedName>
</protein>
<dbReference type="RefSeq" id="XP_050938746.1">
    <property type="nucleotide sequence ID" value="XM_051082789.1"/>
</dbReference>
<name>A0ABM3KLW1_CUCME</name>
<proteinExistence type="predicted"/>
<feature type="region of interest" description="Disordered" evidence="1">
    <location>
        <begin position="237"/>
        <end position="270"/>
    </location>
</feature>
<evidence type="ECO:0000256" key="1">
    <source>
        <dbReference type="SAM" id="MobiDB-lite"/>
    </source>
</evidence>
<keyword evidence="2" id="KW-1185">Reference proteome</keyword>
<feature type="compositionally biased region" description="Low complexity" evidence="1">
    <location>
        <begin position="80"/>
        <end position="94"/>
    </location>
</feature>
<reference evidence="3" key="1">
    <citation type="submission" date="2025-08" db="UniProtKB">
        <authorList>
            <consortium name="RefSeq"/>
        </authorList>
    </citation>
    <scope>IDENTIFICATION</scope>
    <source>
        <tissue evidence="3">Stem</tissue>
    </source>
</reference>
<organism evidence="2 3">
    <name type="scientific">Cucumis melo</name>
    <name type="common">Muskmelon</name>
    <dbReference type="NCBI Taxonomy" id="3656"/>
    <lineage>
        <taxon>Eukaryota</taxon>
        <taxon>Viridiplantae</taxon>
        <taxon>Streptophyta</taxon>
        <taxon>Embryophyta</taxon>
        <taxon>Tracheophyta</taxon>
        <taxon>Spermatophyta</taxon>
        <taxon>Magnoliopsida</taxon>
        <taxon>eudicotyledons</taxon>
        <taxon>Gunneridae</taxon>
        <taxon>Pentapetalae</taxon>
        <taxon>rosids</taxon>
        <taxon>fabids</taxon>
        <taxon>Cucurbitales</taxon>
        <taxon>Cucurbitaceae</taxon>
        <taxon>Benincaseae</taxon>
        <taxon>Cucumis</taxon>
    </lineage>
</organism>